<dbReference type="OrthoDB" id="6005520at2"/>
<protein>
    <recommendedName>
        <fullName evidence="3">EscE/YscE/SsaE family type III secretion system needle protein co-chaperone</fullName>
    </recommendedName>
</protein>
<reference evidence="1 2" key="1">
    <citation type="submission" date="2016-08" db="EMBL/GenBank/DDBJ databases">
        <title>Evolution of the type three secretion system and type three effector repertoires in Xanthomonas.</title>
        <authorList>
            <person name="Merda D."/>
            <person name="Briand M."/>
            <person name="Bosis E."/>
            <person name="Rousseau C."/>
            <person name="Portier P."/>
            <person name="Jacques M.-A."/>
            <person name="Fischer-Le Saux M."/>
        </authorList>
    </citation>
    <scope>NUCLEOTIDE SEQUENCE [LARGE SCALE GENOMIC DNA]</scope>
    <source>
        <strain evidence="1 2">CFBP 4691</strain>
    </source>
</reference>
<proteinExistence type="predicted"/>
<name>A0A2S6ZJC4_9XANT</name>
<dbReference type="AlphaFoldDB" id="A0A2S6ZJC4"/>
<keyword evidence="2" id="KW-1185">Reference proteome</keyword>
<dbReference type="NCBIfam" id="NF041505">
    <property type="entry name" value="HrpD6"/>
    <property type="match status" value="1"/>
</dbReference>
<accession>A0A2S6ZJC4</accession>
<evidence type="ECO:0000313" key="1">
    <source>
        <dbReference type="EMBL" id="PPT92361.1"/>
    </source>
</evidence>
<evidence type="ECO:0000313" key="2">
    <source>
        <dbReference type="Proteomes" id="UP000239898"/>
    </source>
</evidence>
<sequence length="81" mass="8833">MFETFDSSIANDLNTLLQTHREDPSGQRLEQAIAALGEAAERARQCWATSADVHERNQALVLHEGLQAAAVVVAHVRDSPP</sequence>
<dbReference type="InterPro" id="IPR048129">
    <property type="entry name" value="HrpD6-like"/>
</dbReference>
<comment type="caution">
    <text evidence="1">The sequence shown here is derived from an EMBL/GenBank/DDBJ whole genome shotgun (WGS) entry which is preliminary data.</text>
</comment>
<organism evidence="1 2">
    <name type="scientific">Xanthomonas theicola</name>
    <dbReference type="NCBI Taxonomy" id="56464"/>
    <lineage>
        <taxon>Bacteria</taxon>
        <taxon>Pseudomonadati</taxon>
        <taxon>Pseudomonadota</taxon>
        <taxon>Gammaproteobacteria</taxon>
        <taxon>Lysobacterales</taxon>
        <taxon>Lysobacteraceae</taxon>
        <taxon>Xanthomonas</taxon>
    </lineage>
</organism>
<dbReference type="RefSeq" id="WP_128419311.1">
    <property type="nucleotide sequence ID" value="NZ_CP049017.1"/>
</dbReference>
<dbReference type="EMBL" id="MIGX01000011">
    <property type="protein sequence ID" value="PPT92361.1"/>
    <property type="molecule type" value="Genomic_DNA"/>
</dbReference>
<evidence type="ECO:0008006" key="3">
    <source>
        <dbReference type="Google" id="ProtNLM"/>
    </source>
</evidence>
<gene>
    <name evidence="1" type="ORF">XthCFBP4691_04430</name>
</gene>
<dbReference type="Proteomes" id="UP000239898">
    <property type="component" value="Unassembled WGS sequence"/>
</dbReference>